<dbReference type="InterPro" id="IPR023395">
    <property type="entry name" value="MCP_dom_sf"/>
</dbReference>
<dbReference type="Proteomes" id="UP001590950">
    <property type="component" value="Unassembled WGS sequence"/>
</dbReference>
<feature type="repeat" description="Solcar" evidence="10">
    <location>
        <begin position="8"/>
        <end position="92"/>
    </location>
</feature>
<evidence type="ECO:0000256" key="5">
    <source>
        <dbReference type="ARBA" id="ARBA00022737"/>
    </source>
</evidence>
<dbReference type="InterPro" id="IPR018108">
    <property type="entry name" value="MCP_transmembrane"/>
</dbReference>
<sequence>MSTTSPNPSLIESIVAGLLAGVASTLVAHPLDVVKTRLQVGRGSQSATSILRTIARNENGVRGLYRGVGVNILGNSVSWALYFAWYENMKHGLHEYRGSLSYYDYFLASGAAGALTAICTNPIWVIKTRMLSTSRSHPGAYTSMVDGARQISQSDGLRGFYRGLLPSLFGVSHGALQFMAYEQLKIYRAESISGEQKDLGAVDFLVLSGLAKMFAGGTTYPYQVVRSRLQMYDADNTYKGARDVVRQVWRREGMAGFYKGLGANLLRVMPATWVTFLVYEKTKLFLPIVLEQMHET</sequence>
<comment type="subcellular location">
    <subcellularLocation>
        <location evidence="1">Mitochondrion inner membrane</location>
        <topology evidence="1">Multi-pass membrane protein</topology>
    </subcellularLocation>
</comment>
<evidence type="ECO:0000256" key="12">
    <source>
        <dbReference type="SAM" id="Phobius"/>
    </source>
</evidence>
<evidence type="ECO:0000313" key="13">
    <source>
        <dbReference type="EMBL" id="KAL2037012.1"/>
    </source>
</evidence>
<feature type="repeat" description="Solcar" evidence="10">
    <location>
        <begin position="203"/>
        <end position="285"/>
    </location>
</feature>
<comment type="similarity">
    <text evidence="2 11">Belongs to the mitochondrial carrier (TC 2.A.29) family.</text>
</comment>
<keyword evidence="14" id="KW-1185">Reference proteome</keyword>
<dbReference type="PRINTS" id="PR00926">
    <property type="entry name" value="MITOCARRIER"/>
</dbReference>
<keyword evidence="9 10" id="KW-0472">Membrane</keyword>
<evidence type="ECO:0000256" key="10">
    <source>
        <dbReference type="PROSITE-ProRule" id="PRU00282"/>
    </source>
</evidence>
<feature type="transmembrane region" description="Helical" evidence="12">
    <location>
        <begin position="14"/>
        <end position="34"/>
    </location>
</feature>
<evidence type="ECO:0000256" key="1">
    <source>
        <dbReference type="ARBA" id="ARBA00004448"/>
    </source>
</evidence>
<dbReference type="InterPro" id="IPR002067">
    <property type="entry name" value="MCP"/>
</dbReference>
<evidence type="ECO:0000256" key="7">
    <source>
        <dbReference type="ARBA" id="ARBA00022989"/>
    </source>
</evidence>
<evidence type="ECO:0000256" key="4">
    <source>
        <dbReference type="ARBA" id="ARBA00022692"/>
    </source>
</evidence>
<dbReference type="PROSITE" id="PS50920">
    <property type="entry name" value="SOLCAR"/>
    <property type="match status" value="3"/>
</dbReference>
<evidence type="ECO:0000256" key="8">
    <source>
        <dbReference type="ARBA" id="ARBA00023128"/>
    </source>
</evidence>
<keyword evidence="4 10" id="KW-0812">Transmembrane</keyword>
<evidence type="ECO:0000256" key="3">
    <source>
        <dbReference type="ARBA" id="ARBA00022448"/>
    </source>
</evidence>
<dbReference type="PANTHER" id="PTHR45683">
    <property type="entry name" value="MITOCHONDRIAL NICOTINAMIDE ADENINE DINUCLEOTIDE TRANSPORTER 1-RELATED-RELATED"/>
    <property type="match status" value="1"/>
</dbReference>
<evidence type="ECO:0000256" key="6">
    <source>
        <dbReference type="ARBA" id="ARBA00022792"/>
    </source>
</evidence>
<reference evidence="13 14" key="1">
    <citation type="submission" date="2024-09" db="EMBL/GenBank/DDBJ databases">
        <title>Rethinking Asexuality: The Enigmatic Case of Functional Sexual Genes in Lepraria (Stereocaulaceae).</title>
        <authorList>
            <person name="Doellman M."/>
            <person name="Sun Y."/>
            <person name="Barcenas-Pena A."/>
            <person name="Lumbsch H.T."/>
            <person name="Grewe F."/>
        </authorList>
    </citation>
    <scope>NUCLEOTIDE SEQUENCE [LARGE SCALE GENOMIC DNA]</scope>
    <source>
        <strain evidence="13 14">Mercado 3170</strain>
    </source>
</reference>
<proteinExistence type="inferred from homology"/>
<comment type="caution">
    <text evidence="13">The sequence shown here is derived from an EMBL/GenBank/DDBJ whole genome shotgun (WGS) entry which is preliminary data.</text>
</comment>
<keyword evidence="5" id="KW-0677">Repeat</keyword>
<name>A0ABR3ZTY4_9LECA</name>
<gene>
    <name evidence="13" type="ORF">N7G274_010297</name>
</gene>
<keyword evidence="3 11" id="KW-0813">Transport</keyword>
<keyword evidence="6" id="KW-0999">Mitochondrion inner membrane</keyword>
<evidence type="ECO:0000256" key="9">
    <source>
        <dbReference type="ARBA" id="ARBA00023136"/>
    </source>
</evidence>
<feature type="repeat" description="Solcar" evidence="10">
    <location>
        <begin position="100"/>
        <end position="187"/>
    </location>
</feature>
<dbReference type="EMBL" id="JBEFKJ010000046">
    <property type="protein sequence ID" value="KAL2037012.1"/>
    <property type="molecule type" value="Genomic_DNA"/>
</dbReference>
<organism evidence="13 14">
    <name type="scientific">Stereocaulon virgatum</name>
    <dbReference type="NCBI Taxonomy" id="373712"/>
    <lineage>
        <taxon>Eukaryota</taxon>
        <taxon>Fungi</taxon>
        <taxon>Dikarya</taxon>
        <taxon>Ascomycota</taxon>
        <taxon>Pezizomycotina</taxon>
        <taxon>Lecanoromycetes</taxon>
        <taxon>OSLEUM clade</taxon>
        <taxon>Lecanoromycetidae</taxon>
        <taxon>Lecanorales</taxon>
        <taxon>Lecanorineae</taxon>
        <taxon>Stereocaulaceae</taxon>
        <taxon>Stereocaulon</taxon>
    </lineage>
</organism>
<dbReference type="Pfam" id="PF00153">
    <property type="entry name" value="Mito_carr"/>
    <property type="match status" value="3"/>
</dbReference>
<protein>
    <submittedName>
        <fullName evidence="13">Uncharacterized protein</fullName>
    </submittedName>
</protein>
<dbReference type="SUPFAM" id="SSF103506">
    <property type="entry name" value="Mitochondrial carrier"/>
    <property type="match status" value="1"/>
</dbReference>
<dbReference type="Gene3D" id="1.50.40.10">
    <property type="entry name" value="Mitochondrial carrier domain"/>
    <property type="match status" value="1"/>
</dbReference>
<evidence type="ECO:0000256" key="2">
    <source>
        <dbReference type="ARBA" id="ARBA00006375"/>
    </source>
</evidence>
<accession>A0ABR3ZTY4</accession>
<dbReference type="InterPro" id="IPR044712">
    <property type="entry name" value="SLC25A32-like"/>
</dbReference>
<evidence type="ECO:0000313" key="14">
    <source>
        <dbReference type="Proteomes" id="UP001590950"/>
    </source>
</evidence>
<keyword evidence="7 12" id="KW-1133">Transmembrane helix</keyword>
<evidence type="ECO:0000256" key="11">
    <source>
        <dbReference type="RuleBase" id="RU000488"/>
    </source>
</evidence>
<keyword evidence="8" id="KW-0496">Mitochondrion</keyword>
<feature type="transmembrane region" description="Helical" evidence="12">
    <location>
        <begin position="105"/>
        <end position="126"/>
    </location>
</feature>
<feature type="transmembrane region" description="Helical" evidence="12">
    <location>
        <begin position="64"/>
        <end position="85"/>
    </location>
</feature>